<comment type="caution">
    <text evidence="4">The sequence shown here is derived from an EMBL/GenBank/DDBJ whole genome shotgun (WGS) entry which is preliminary data.</text>
</comment>
<feature type="region of interest" description="Disordered" evidence="2">
    <location>
        <begin position="338"/>
        <end position="366"/>
    </location>
</feature>
<dbReference type="Pfam" id="PF14392">
    <property type="entry name" value="zf-CCHC_4"/>
    <property type="match status" value="1"/>
</dbReference>
<proteinExistence type="predicted"/>
<dbReference type="GO" id="GO:0003676">
    <property type="term" value="F:nucleic acid binding"/>
    <property type="evidence" value="ECO:0007669"/>
    <property type="project" value="InterPro"/>
</dbReference>
<feature type="compositionally biased region" description="Polar residues" evidence="2">
    <location>
        <begin position="349"/>
        <end position="358"/>
    </location>
</feature>
<dbReference type="Pfam" id="PF14111">
    <property type="entry name" value="DUF4283"/>
    <property type="match status" value="1"/>
</dbReference>
<keyword evidence="1" id="KW-0863">Zinc-finger</keyword>
<keyword evidence="1" id="KW-0479">Metal-binding</keyword>
<evidence type="ECO:0000313" key="5">
    <source>
        <dbReference type="Proteomes" id="UP000323000"/>
    </source>
</evidence>
<dbReference type="InterPro" id="IPR025558">
    <property type="entry name" value="DUF4283"/>
</dbReference>
<dbReference type="InterPro" id="IPR025836">
    <property type="entry name" value="Zn_knuckle_CX2CX4HX4C"/>
</dbReference>
<sequence length="366" mass="40336">MFEADISKLYKNLTLADEDGAVHEMAEEVKVDGVEDVEKCLVGKVLVGKKVNREAFKGLIEQIWSPFGSVEIELVEDNIFMFYFNNCNTEEITRVSLKYERLSEFCFACGKIGHDIKACVDENAKKAALDGSPNKFGSWLKATIPDRTKSSCNVQGIGSSSDRTRSKEASRETEGDGSETLMPVEASGPPLTSVMCIDGPDTRLEGSPSGLGLPATETTLSKSTELVCLSNPVKALPTTTLDHSSNLVPAQEEFSPSQPMETDPSKPIITPKKKISKRWKRAAREVKVKSLVGLMASPLHRILEINKQLRKSPKVRAKVDGHVCKRKVVFDLPEEKIRESKKGKVSIPKSETSISTEPDVQARREQ</sequence>
<dbReference type="EMBL" id="VAHF01000008">
    <property type="protein sequence ID" value="TXG57050.1"/>
    <property type="molecule type" value="Genomic_DNA"/>
</dbReference>
<feature type="compositionally biased region" description="Polar residues" evidence="2">
    <location>
        <begin position="150"/>
        <end position="161"/>
    </location>
</feature>
<dbReference type="PANTHER" id="PTHR31286">
    <property type="entry name" value="GLYCINE-RICH CELL WALL STRUCTURAL PROTEIN 1.8-LIKE"/>
    <property type="match status" value="1"/>
</dbReference>
<evidence type="ECO:0000259" key="3">
    <source>
        <dbReference type="PROSITE" id="PS50158"/>
    </source>
</evidence>
<dbReference type="InterPro" id="IPR040256">
    <property type="entry name" value="At4g02000-like"/>
</dbReference>
<keyword evidence="5" id="KW-1185">Reference proteome</keyword>
<organism evidence="4 5">
    <name type="scientific">Acer yangbiense</name>
    <dbReference type="NCBI Taxonomy" id="1000413"/>
    <lineage>
        <taxon>Eukaryota</taxon>
        <taxon>Viridiplantae</taxon>
        <taxon>Streptophyta</taxon>
        <taxon>Embryophyta</taxon>
        <taxon>Tracheophyta</taxon>
        <taxon>Spermatophyta</taxon>
        <taxon>Magnoliopsida</taxon>
        <taxon>eudicotyledons</taxon>
        <taxon>Gunneridae</taxon>
        <taxon>Pentapetalae</taxon>
        <taxon>rosids</taxon>
        <taxon>malvids</taxon>
        <taxon>Sapindales</taxon>
        <taxon>Sapindaceae</taxon>
        <taxon>Hippocastanoideae</taxon>
        <taxon>Acereae</taxon>
        <taxon>Acer</taxon>
    </lineage>
</organism>
<feature type="compositionally biased region" description="Basic and acidic residues" evidence="2">
    <location>
        <begin position="162"/>
        <end position="174"/>
    </location>
</feature>
<evidence type="ECO:0000313" key="4">
    <source>
        <dbReference type="EMBL" id="TXG57050.1"/>
    </source>
</evidence>
<keyword evidence="1" id="KW-0862">Zinc</keyword>
<feature type="compositionally biased region" description="Polar residues" evidence="2">
    <location>
        <begin position="249"/>
        <end position="260"/>
    </location>
</feature>
<reference evidence="5" key="1">
    <citation type="journal article" date="2019" name="Gigascience">
        <title>De novo genome assembly of the endangered Acer yangbiense, a plant species with extremely small populations endemic to Yunnan Province, China.</title>
        <authorList>
            <person name="Yang J."/>
            <person name="Wariss H.M."/>
            <person name="Tao L."/>
            <person name="Zhang R."/>
            <person name="Yun Q."/>
            <person name="Hollingsworth P."/>
            <person name="Dao Z."/>
            <person name="Luo G."/>
            <person name="Guo H."/>
            <person name="Ma Y."/>
            <person name="Sun W."/>
        </authorList>
    </citation>
    <scope>NUCLEOTIDE SEQUENCE [LARGE SCALE GENOMIC DNA]</scope>
    <source>
        <strain evidence="5">cv. Malutang</strain>
    </source>
</reference>
<protein>
    <recommendedName>
        <fullName evidence="3">CCHC-type domain-containing protein</fullName>
    </recommendedName>
</protein>
<dbReference type="Proteomes" id="UP000323000">
    <property type="component" value="Chromosome 8"/>
</dbReference>
<accession>A0A5C7HJ72</accession>
<dbReference type="InterPro" id="IPR001878">
    <property type="entry name" value="Znf_CCHC"/>
</dbReference>
<feature type="region of interest" description="Disordered" evidence="2">
    <location>
        <begin position="249"/>
        <end position="269"/>
    </location>
</feature>
<dbReference type="AlphaFoldDB" id="A0A5C7HJ72"/>
<feature type="region of interest" description="Disordered" evidence="2">
    <location>
        <begin position="150"/>
        <end position="191"/>
    </location>
</feature>
<feature type="domain" description="CCHC-type" evidence="3">
    <location>
        <begin position="106"/>
        <end position="119"/>
    </location>
</feature>
<dbReference type="GO" id="GO:0008270">
    <property type="term" value="F:zinc ion binding"/>
    <property type="evidence" value="ECO:0007669"/>
    <property type="project" value="UniProtKB-KW"/>
</dbReference>
<evidence type="ECO:0000256" key="1">
    <source>
        <dbReference type="PROSITE-ProRule" id="PRU00047"/>
    </source>
</evidence>
<gene>
    <name evidence="4" type="ORF">EZV62_018363</name>
</gene>
<name>A0A5C7HJ72_9ROSI</name>
<dbReference type="PANTHER" id="PTHR31286:SF167">
    <property type="entry name" value="OS09G0268800 PROTEIN"/>
    <property type="match status" value="1"/>
</dbReference>
<evidence type="ECO:0000256" key="2">
    <source>
        <dbReference type="SAM" id="MobiDB-lite"/>
    </source>
</evidence>
<dbReference type="PROSITE" id="PS50158">
    <property type="entry name" value="ZF_CCHC"/>
    <property type="match status" value="1"/>
</dbReference>